<accession>G3MS79</accession>
<protein>
    <recommendedName>
        <fullName evidence="3">TIL domain-containing protein</fullName>
    </recommendedName>
</protein>
<sequence length="79" mass="8743">MKTLHVILVLSLVTSSMASIWKHKGCLAFCRPNSPEKNPCRAGCVCHGFRFVPGFIGACLNPNITIPWYIRPQVSTKAE</sequence>
<feature type="chain" id="PRO_5003447381" description="TIL domain-containing protein" evidence="1">
    <location>
        <begin position="19"/>
        <end position="79"/>
    </location>
</feature>
<proteinExistence type="evidence at transcript level"/>
<evidence type="ECO:0008006" key="3">
    <source>
        <dbReference type="Google" id="ProtNLM"/>
    </source>
</evidence>
<feature type="signal peptide" evidence="1">
    <location>
        <begin position="1"/>
        <end position="18"/>
    </location>
</feature>
<name>G3MS79_AMBMU</name>
<evidence type="ECO:0000313" key="2">
    <source>
        <dbReference type="EMBL" id="AEO36347.1"/>
    </source>
</evidence>
<dbReference type="AlphaFoldDB" id="G3MS79"/>
<dbReference type="EMBL" id="JO844730">
    <property type="protein sequence ID" value="AEO36347.1"/>
    <property type="molecule type" value="mRNA"/>
</dbReference>
<evidence type="ECO:0000256" key="1">
    <source>
        <dbReference type="SAM" id="SignalP"/>
    </source>
</evidence>
<reference evidence="2" key="1">
    <citation type="journal article" date="2011" name="PLoS ONE">
        <title>A deep insight into the sialotranscriptome of the gulf coast tick, Amblyomma maculatum.</title>
        <authorList>
            <person name="Karim S."/>
            <person name="Singh P."/>
            <person name="Ribeiro J.M."/>
        </authorList>
    </citation>
    <scope>NUCLEOTIDE SEQUENCE</scope>
    <source>
        <tissue evidence="2">Salivary gland</tissue>
    </source>
</reference>
<keyword evidence="1" id="KW-0732">Signal</keyword>
<organism evidence="2">
    <name type="scientific">Amblyomma maculatum</name>
    <name type="common">Gulf Coast tick</name>
    <dbReference type="NCBI Taxonomy" id="34609"/>
    <lineage>
        <taxon>Eukaryota</taxon>
        <taxon>Metazoa</taxon>
        <taxon>Ecdysozoa</taxon>
        <taxon>Arthropoda</taxon>
        <taxon>Chelicerata</taxon>
        <taxon>Arachnida</taxon>
        <taxon>Acari</taxon>
        <taxon>Parasitiformes</taxon>
        <taxon>Ixodida</taxon>
        <taxon>Ixodoidea</taxon>
        <taxon>Ixodidae</taxon>
        <taxon>Amblyomminae</taxon>
        <taxon>Amblyomma</taxon>
    </lineage>
</organism>